<sequence length="174" mass="19223">MKERVEQPPHKHCALTCSCGGEYKHGVCQVCNRMLSTRMRSSSSARARRGNADANGWVNKRSSNQFFPDNENDLVNSLEDVFDDADQLDEEAVDGEDLTKLVAKYGNGRGDSNGKVYDNGKGDLFAEKDKMLKLRVDELKLGESNADSLINGLSSRQSSSQSGQHRVKPKAWGL</sequence>
<dbReference type="Proteomes" id="UP001165063">
    <property type="component" value="Unassembled WGS sequence"/>
</dbReference>
<feature type="region of interest" description="Disordered" evidence="1">
    <location>
        <begin position="40"/>
        <end position="69"/>
    </location>
</feature>
<evidence type="ECO:0000313" key="2">
    <source>
        <dbReference type="EMBL" id="GMG55558.1"/>
    </source>
</evidence>
<organism evidence="2 3">
    <name type="scientific">Ambrosiozyma monospora</name>
    <name type="common">Yeast</name>
    <name type="synonym">Endomycopsis monosporus</name>
    <dbReference type="NCBI Taxonomy" id="43982"/>
    <lineage>
        <taxon>Eukaryota</taxon>
        <taxon>Fungi</taxon>
        <taxon>Dikarya</taxon>
        <taxon>Ascomycota</taxon>
        <taxon>Saccharomycotina</taxon>
        <taxon>Pichiomycetes</taxon>
        <taxon>Pichiales</taxon>
        <taxon>Pichiaceae</taxon>
        <taxon>Ambrosiozyma</taxon>
    </lineage>
</organism>
<keyword evidence="3" id="KW-1185">Reference proteome</keyword>
<proteinExistence type="predicted"/>
<name>A0A9W6Z4E9_AMBMO</name>
<evidence type="ECO:0000313" key="3">
    <source>
        <dbReference type="Proteomes" id="UP001165063"/>
    </source>
</evidence>
<feature type="compositionally biased region" description="Low complexity" evidence="1">
    <location>
        <begin position="154"/>
        <end position="164"/>
    </location>
</feature>
<evidence type="ECO:0000256" key="1">
    <source>
        <dbReference type="SAM" id="MobiDB-lite"/>
    </source>
</evidence>
<feature type="region of interest" description="Disordered" evidence="1">
    <location>
        <begin position="151"/>
        <end position="174"/>
    </location>
</feature>
<dbReference type="EMBL" id="BSXU01005756">
    <property type="protein sequence ID" value="GMG55558.1"/>
    <property type="molecule type" value="Genomic_DNA"/>
</dbReference>
<accession>A0A9W6Z4E9</accession>
<reference evidence="2" key="1">
    <citation type="submission" date="2023-04" db="EMBL/GenBank/DDBJ databases">
        <title>Ambrosiozyma monospora NBRC 1965.</title>
        <authorList>
            <person name="Ichikawa N."/>
            <person name="Sato H."/>
            <person name="Tonouchi N."/>
        </authorList>
    </citation>
    <scope>NUCLEOTIDE SEQUENCE</scope>
    <source>
        <strain evidence="2">NBRC 1965</strain>
    </source>
</reference>
<feature type="compositionally biased region" description="Basic residues" evidence="1">
    <location>
        <begin position="165"/>
        <end position="174"/>
    </location>
</feature>
<dbReference type="AlphaFoldDB" id="A0A9W6Z4E9"/>
<gene>
    <name evidence="2" type="ORF">Amon01_000763200</name>
</gene>
<protein>
    <submittedName>
        <fullName evidence="2">Unnamed protein product</fullName>
    </submittedName>
</protein>
<comment type="caution">
    <text evidence="2">The sequence shown here is derived from an EMBL/GenBank/DDBJ whole genome shotgun (WGS) entry which is preliminary data.</text>
</comment>